<evidence type="ECO:0000313" key="5">
    <source>
        <dbReference type="Proteomes" id="UP001525968"/>
    </source>
</evidence>
<evidence type="ECO:0000256" key="2">
    <source>
        <dbReference type="ARBA" id="ARBA00023027"/>
    </source>
</evidence>
<dbReference type="Gene3D" id="3.40.50.720">
    <property type="entry name" value="NAD(P)-binding Rossmann-like Domain"/>
    <property type="match status" value="2"/>
</dbReference>
<dbReference type="PROSITE" id="PS00671">
    <property type="entry name" value="D_2_HYDROXYACID_DH_3"/>
    <property type="match status" value="1"/>
</dbReference>
<dbReference type="SUPFAM" id="SSF52283">
    <property type="entry name" value="Formate/glycerate dehydrogenase catalytic domain-like"/>
    <property type="match status" value="1"/>
</dbReference>
<dbReference type="InterPro" id="IPR036291">
    <property type="entry name" value="NAD(P)-bd_dom_sf"/>
</dbReference>
<organism evidence="4 5">
    <name type="scientific">Acidovorax bellezanensis</name>
    <dbReference type="NCBI Taxonomy" id="2976702"/>
    <lineage>
        <taxon>Bacteria</taxon>
        <taxon>Pseudomonadati</taxon>
        <taxon>Pseudomonadota</taxon>
        <taxon>Betaproteobacteria</taxon>
        <taxon>Burkholderiales</taxon>
        <taxon>Comamonadaceae</taxon>
        <taxon>Acidovorax</taxon>
    </lineage>
</organism>
<dbReference type="CDD" id="cd12164">
    <property type="entry name" value="GDH_like_2"/>
    <property type="match status" value="1"/>
</dbReference>
<proteinExistence type="predicted"/>
<dbReference type="InterPro" id="IPR029753">
    <property type="entry name" value="D-isomer_DH_CS"/>
</dbReference>
<comment type="caution">
    <text evidence="4">The sequence shown here is derived from an EMBL/GenBank/DDBJ whole genome shotgun (WGS) entry which is preliminary data.</text>
</comment>
<keyword evidence="5" id="KW-1185">Reference proteome</keyword>
<sequence>MKPCIALVSDQIAMDYLLPAFRAQFPSAELRRADTQVQQLGALEDIDAVVCWSPPPGLLARMPRLRLVQSVGAGTDHITRDATLPDVPVCRIIDPEMAAGMNAYVAWAVVHGQRHMGRYLDHQRLSTWKEAPIVPPGRHRVGIAGLGVLGQSAARALAAIGYAVRGWSRSPKDDLPAGITAFHGEAARAEFLAGCDTLVCLLPLTEDTRGLLNAELFAQLPRGARLVNVGRGAHLVQDDLLAALDSGQLASAVLDAFVEEPLPPGHPFWQHPAITVTPHIATRTGPQTIAQLTHDNLARLSRA</sequence>
<dbReference type="Pfam" id="PF02826">
    <property type="entry name" value="2-Hacid_dh_C"/>
    <property type="match status" value="1"/>
</dbReference>
<reference evidence="4 5" key="1">
    <citation type="submission" date="2022-09" db="EMBL/GenBank/DDBJ databases">
        <title>Draft genome of isolate Be4.</title>
        <authorList>
            <person name="Sanchez-Castro I."/>
            <person name="Martinez-Rodriguez P."/>
            <person name="Descostes M."/>
            <person name="Merroun M."/>
        </authorList>
    </citation>
    <scope>NUCLEOTIDE SEQUENCE [LARGE SCALE GENOMIC DNA]</scope>
    <source>
        <strain evidence="4 5">Be4</strain>
    </source>
</reference>
<dbReference type="InterPro" id="IPR006140">
    <property type="entry name" value="D-isomer_DH_NAD-bd"/>
</dbReference>
<keyword evidence="1" id="KW-0560">Oxidoreductase</keyword>
<dbReference type="EMBL" id="JAODYH010000005">
    <property type="protein sequence ID" value="MCT9811307.1"/>
    <property type="molecule type" value="Genomic_DNA"/>
</dbReference>
<feature type="domain" description="D-isomer specific 2-hydroxyacid dehydrogenase NAD-binding" evidence="3">
    <location>
        <begin position="110"/>
        <end position="281"/>
    </location>
</feature>
<dbReference type="RefSeq" id="WP_261500536.1">
    <property type="nucleotide sequence ID" value="NZ_JAODYH010000005.1"/>
</dbReference>
<accession>A0ABT2PPV9</accession>
<dbReference type="PANTHER" id="PTHR43333:SF1">
    <property type="entry name" value="D-ISOMER SPECIFIC 2-HYDROXYACID DEHYDROGENASE NAD-BINDING DOMAIN-CONTAINING PROTEIN"/>
    <property type="match status" value="1"/>
</dbReference>
<evidence type="ECO:0000256" key="1">
    <source>
        <dbReference type="ARBA" id="ARBA00023002"/>
    </source>
</evidence>
<protein>
    <submittedName>
        <fullName evidence="4">Glyoxylate/hydroxypyruvate reductase A</fullName>
    </submittedName>
</protein>
<gene>
    <name evidence="4" type="ORF">N0K08_11720</name>
</gene>
<keyword evidence="2" id="KW-0520">NAD</keyword>
<dbReference type="SUPFAM" id="SSF51735">
    <property type="entry name" value="NAD(P)-binding Rossmann-fold domains"/>
    <property type="match status" value="1"/>
</dbReference>
<dbReference type="PANTHER" id="PTHR43333">
    <property type="entry name" value="2-HACID_DH_C DOMAIN-CONTAINING PROTEIN"/>
    <property type="match status" value="1"/>
</dbReference>
<evidence type="ECO:0000313" key="4">
    <source>
        <dbReference type="EMBL" id="MCT9811307.1"/>
    </source>
</evidence>
<name>A0ABT2PPV9_9BURK</name>
<evidence type="ECO:0000259" key="3">
    <source>
        <dbReference type="Pfam" id="PF02826"/>
    </source>
</evidence>
<dbReference type="Proteomes" id="UP001525968">
    <property type="component" value="Unassembled WGS sequence"/>
</dbReference>